<dbReference type="GO" id="GO:0005615">
    <property type="term" value="C:extracellular space"/>
    <property type="evidence" value="ECO:0007669"/>
    <property type="project" value="TreeGrafter"/>
</dbReference>
<keyword evidence="7" id="KW-1015">Disulfide bond</keyword>
<comment type="subcellular location">
    <subcellularLocation>
        <location evidence="1">Secreted</location>
    </subcellularLocation>
</comment>
<dbReference type="Pfam" id="PF04706">
    <property type="entry name" value="Dickkopf_N"/>
    <property type="match status" value="1"/>
</dbReference>
<evidence type="ECO:0000259" key="9">
    <source>
        <dbReference type="Pfam" id="PF04706"/>
    </source>
</evidence>
<feature type="chain" id="PRO_5035212360" description="Dickkopf N-terminal cysteine-rich domain-containing protein" evidence="8">
    <location>
        <begin position="19"/>
        <end position="324"/>
    </location>
</feature>
<keyword evidence="6 8" id="KW-0732">Signal</keyword>
<dbReference type="OrthoDB" id="6359792at2759"/>
<feature type="domain" description="Dickkopf N-terminal cysteine-rich" evidence="9">
    <location>
        <begin position="69"/>
        <end position="119"/>
    </location>
</feature>
<dbReference type="GO" id="GO:0090090">
    <property type="term" value="P:negative regulation of canonical Wnt signaling pathway"/>
    <property type="evidence" value="ECO:0007669"/>
    <property type="project" value="TreeGrafter"/>
</dbReference>
<proteinExistence type="inferred from homology"/>
<evidence type="ECO:0000256" key="5">
    <source>
        <dbReference type="ARBA" id="ARBA00022687"/>
    </source>
</evidence>
<name>A0A8J6F6Q3_ELECQ</name>
<gene>
    <name evidence="10" type="ORF">GDO78_010672</name>
</gene>
<sequence length="324" mass="36633">MSVLLPAFFLLILSTVFTTSYPSPGGRSQYDGDTNAMEQMETMNNSMDSVMNTEQEKRSENQQTKMPWECNDSHDCPENQYCHLSSDIAECQDCKTKDMLCQQDRECCLGWVCALSKCTERLSTESGGVRCDLTEDQCAPGFCCSTTERLPFPMCLPLPSRGEQCGTQANNFLKLITFAANYGLDVQHCPCGEGLVCASKGNLISTCEKPDDVIDFTNYREDSLLQPLIRRDEELAYYDGDLVPWPSQDDQLVFVDFPKDVEVNERDVRRNFQLFSADMGDHLQEENLHFDDHVDEPGDPSEADFQELKQLASEMGQYFGPGFY</sequence>
<evidence type="ECO:0000256" key="2">
    <source>
        <dbReference type="ARBA" id="ARBA00010842"/>
    </source>
</evidence>
<evidence type="ECO:0000256" key="3">
    <source>
        <dbReference type="ARBA" id="ARBA00022473"/>
    </source>
</evidence>
<dbReference type="Gene3D" id="2.10.80.10">
    <property type="entry name" value="Lipase, subunit A"/>
    <property type="match status" value="1"/>
</dbReference>
<organism evidence="10 11">
    <name type="scientific">Eleutherodactylus coqui</name>
    <name type="common">Puerto Rican coqui</name>
    <dbReference type="NCBI Taxonomy" id="57060"/>
    <lineage>
        <taxon>Eukaryota</taxon>
        <taxon>Metazoa</taxon>
        <taxon>Chordata</taxon>
        <taxon>Craniata</taxon>
        <taxon>Vertebrata</taxon>
        <taxon>Euteleostomi</taxon>
        <taxon>Amphibia</taxon>
        <taxon>Batrachia</taxon>
        <taxon>Anura</taxon>
        <taxon>Neobatrachia</taxon>
        <taxon>Hyloidea</taxon>
        <taxon>Eleutherodactylidae</taxon>
        <taxon>Eleutherodactylinae</taxon>
        <taxon>Eleutherodactylus</taxon>
        <taxon>Eleutherodactylus</taxon>
    </lineage>
</organism>
<evidence type="ECO:0000256" key="6">
    <source>
        <dbReference type="ARBA" id="ARBA00022729"/>
    </source>
</evidence>
<evidence type="ECO:0000256" key="4">
    <source>
        <dbReference type="ARBA" id="ARBA00022525"/>
    </source>
</evidence>
<dbReference type="GO" id="GO:0048019">
    <property type="term" value="F:receptor antagonist activity"/>
    <property type="evidence" value="ECO:0007669"/>
    <property type="project" value="TreeGrafter"/>
</dbReference>
<comment type="similarity">
    <text evidence="2">Belongs to the dickkopf family.</text>
</comment>
<evidence type="ECO:0000313" key="10">
    <source>
        <dbReference type="EMBL" id="KAG9481555.1"/>
    </source>
</evidence>
<evidence type="ECO:0000256" key="1">
    <source>
        <dbReference type="ARBA" id="ARBA00004613"/>
    </source>
</evidence>
<reference evidence="10" key="1">
    <citation type="thesis" date="2020" institute="ProQuest LLC" country="789 East Eisenhower Parkway, Ann Arbor, MI, USA">
        <title>Comparative Genomics and Chromosome Evolution.</title>
        <authorList>
            <person name="Mudd A.B."/>
        </authorList>
    </citation>
    <scope>NUCLEOTIDE SEQUENCE</scope>
    <source>
        <strain evidence="10">HN-11 Male</strain>
        <tissue evidence="10">Kidney and liver</tissue>
    </source>
</reference>
<accession>A0A8J6F6Q3</accession>
<dbReference type="PANTHER" id="PTHR12113">
    <property type="entry name" value="DICKKOPF3-LIKE 3"/>
    <property type="match status" value="1"/>
</dbReference>
<evidence type="ECO:0000256" key="8">
    <source>
        <dbReference type="SAM" id="SignalP"/>
    </source>
</evidence>
<dbReference type="Proteomes" id="UP000770717">
    <property type="component" value="Unassembled WGS sequence"/>
</dbReference>
<evidence type="ECO:0000256" key="7">
    <source>
        <dbReference type="ARBA" id="ARBA00023157"/>
    </source>
</evidence>
<keyword evidence="11" id="KW-1185">Reference proteome</keyword>
<dbReference type="GO" id="GO:0039706">
    <property type="term" value="F:co-receptor binding"/>
    <property type="evidence" value="ECO:0007669"/>
    <property type="project" value="TreeGrafter"/>
</dbReference>
<comment type="caution">
    <text evidence="10">The sequence shown here is derived from an EMBL/GenBank/DDBJ whole genome shotgun (WGS) entry which is preliminary data.</text>
</comment>
<keyword evidence="5" id="KW-0879">Wnt signaling pathway</keyword>
<keyword evidence="3" id="KW-0217">Developmental protein</keyword>
<dbReference type="InterPro" id="IPR039863">
    <property type="entry name" value="DKK1-4"/>
</dbReference>
<protein>
    <recommendedName>
        <fullName evidence="9">Dickkopf N-terminal cysteine-rich domain-containing protein</fullName>
    </recommendedName>
</protein>
<dbReference type="PANTHER" id="PTHR12113:SF8">
    <property type="entry name" value="DICKKOPF-RELATED PROTEIN 3"/>
    <property type="match status" value="1"/>
</dbReference>
<feature type="signal peptide" evidence="8">
    <location>
        <begin position="1"/>
        <end position="18"/>
    </location>
</feature>
<dbReference type="GO" id="GO:0016055">
    <property type="term" value="P:Wnt signaling pathway"/>
    <property type="evidence" value="ECO:0007669"/>
    <property type="project" value="UniProtKB-KW"/>
</dbReference>
<dbReference type="EMBL" id="WNTK01000006">
    <property type="protein sequence ID" value="KAG9481555.1"/>
    <property type="molecule type" value="Genomic_DNA"/>
</dbReference>
<evidence type="ECO:0000313" key="11">
    <source>
        <dbReference type="Proteomes" id="UP000770717"/>
    </source>
</evidence>
<keyword evidence="4" id="KW-0964">Secreted</keyword>
<dbReference type="AlphaFoldDB" id="A0A8J6F6Q3"/>
<dbReference type="InterPro" id="IPR006796">
    <property type="entry name" value="Dickkopf_N"/>
</dbReference>